<dbReference type="Proteomes" id="UP000070675">
    <property type="component" value="Unassembled WGS sequence"/>
</dbReference>
<comment type="caution">
    <text evidence="1">The sequence shown here is derived from an EMBL/GenBank/DDBJ whole genome shotgun (WGS) entry which is preliminary data.</text>
</comment>
<evidence type="ECO:0000313" key="2">
    <source>
        <dbReference type="Proteomes" id="UP000070675"/>
    </source>
</evidence>
<proteinExistence type="predicted"/>
<evidence type="ECO:0000313" key="1">
    <source>
        <dbReference type="EMBL" id="KXB34262.1"/>
    </source>
</evidence>
<gene>
    <name evidence="1" type="ORF">HMPREF3192_00945</name>
</gene>
<reference evidence="2" key="1">
    <citation type="submission" date="2016-01" db="EMBL/GenBank/DDBJ databases">
        <authorList>
            <person name="Mitreva M."/>
            <person name="Pepin K.H."/>
            <person name="Mihindukulasuriya K.A."/>
            <person name="Fulton R."/>
            <person name="Fronick C."/>
            <person name="O'Laughlin M."/>
            <person name="Miner T."/>
            <person name="Herter B."/>
            <person name="Rosa B.A."/>
            <person name="Cordes M."/>
            <person name="Tomlinson C."/>
            <person name="Wollam A."/>
            <person name="Palsikar V.B."/>
            <person name="Mardis E.R."/>
            <person name="Wilson R.K."/>
        </authorList>
    </citation>
    <scope>NUCLEOTIDE SEQUENCE [LARGE SCALE GENOMIC DNA]</scope>
    <source>
        <strain evidence="2">DNF00019</strain>
    </source>
</reference>
<protein>
    <recommendedName>
        <fullName evidence="3">DUF2958 domain-containing protein</fullName>
    </recommendedName>
</protein>
<sequence length="153" mass="17434">MAEKYYSHKNPSNLMPSEILKNVPEIYGQEDAAFADKVVHAAYIIPFKSSWTWYLTEYDKQTGDGFGLVVGYEPEWGYFRLSELKDLGAERLILEDFPKTFKEIAQTELARRMTKQELEDAFMGTLDVESLGEPLTAIQQVGRDAKNAEGLEL</sequence>
<dbReference type="RefSeq" id="WP_066305669.1">
    <property type="nucleotide sequence ID" value="NZ_KQ959498.1"/>
</dbReference>
<keyword evidence="2" id="KW-1185">Reference proteome</keyword>
<dbReference type="AlphaFoldDB" id="A0A133XTI1"/>
<organism evidence="1 2">
    <name type="scientific">Atopobium deltae</name>
    <dbReference type="NCBI Taxonomy" id="1393034"/>
    <lineage>
        <taxon>Bacteria</taxon>
        <taxon>Bacillati</taxon>
        <taxon>Actinomycetota</taxon>
        <taxon>Coriobacteriia</taxon>
        <taxon>Coriobacteriales</taxon>
        <taxon>Atopobiaceae</taxon>
        <taxon>Atopobium</taxon>
    </lineage>
</organism>
<dbReference type="OrthoDB" id="511192at2"/>
<dbReference type="STRING" id="1393034.HMPREF3192_00945"/>
<dbReference type="PATRIC" id="fig|1393034.3.peg.907"/>
<dbReference type="EMBL" id="LSCR01000018">
    <property type="protein sequence ID" value="KXB34262.1"/>
    <property type="molecule type" value="Genomic_DNA"/>
</dbReference>
<name>A0A133XTI1_9ACTN</name>
<evidence type="ECO:0008006" key="3">
    <source>
        <dbReference type="Google" id="ProtNLM"/>
    </source>
</evidence>
<accession>A0A133XTI1</accession>